<accession>A0A8J3T700</accession>
<evidence type="ECO:0000256" key="4">
    <source>
        <dbReference type="ARBA" id="ARBA00022475"/>
    </source>
</evidence>
<keyword evidence="6 8" id="KW-1133">Transmembrane helix</keyword>
<dbReference type="Proteomes" id="UP000599074">
    <property type="component" value="Unassembled WGS sequence"/>
</dbReference>
<feature type="transmembrane region" description="Helical" evidence="8">
    <location>
        <begin position="366"/>
        <end position="391"/>
    </location>
</feature>
<name>A0A8J3T700_9ACTN</name>
<feature type="transmembrane region" description="Helical" evidence="8">
    <location>
        <begin position="83"/>
        <end position="102"/>
    </location>
</feature>
<dbReference type="NCBIfam" id="TIGR00711">
    <property type="entry name" value="efflux_EmrB"/>
    <property type="match status" value="1"/>
</dbReference>
<dbReference type="InterPro" id="IPR020846">
    <property type="entry name" value="MFS_dom"/>
</dbReference>
<reference evidence="10" key="1">
    <citation type="submission" date="2021-01" db="EMBL/GenBank/DDBJ databases">
        <title>Whole genome shotgun sequence of Planosporangium mesophilum NBRC 109066.</title>
        <authorList>
            <person name="Komaki H."/>
            <person name="Tamura T."/>
        </authorList>
    </citation>
    <scope>NUCLEOTIDE SEQUENCE</scope>
    <source>
        <strain evidence="10">NBRC 109066</strain>
    </source>
</reference>
<evidence type="ECO:0000313" key="10">
    <source>
        <dbReference type="EMBL" id="GII21403.1"/>
    </source>
</evidence>
<feature type="transmembrane region" description="Helical" evidence="8">
    <location>
        <begin position="52"/>
        <end position="71"/>
    </location>
</feature>
<feature type="transmembrane region" description="Helical" evidence="8">
    <location>
        <begin position="108"/>
        <end position="129"/>
    </location>
</feature>
<keyword evidence="7 8" id="KW-0472">Membrane</keyword>
<evidence type="ECO:0000256" key="5">
    <source>
        <dbReference type="ARBA" id="ARBA00022692"/>
    </source>
</evidence>
<protein>
    <recommendedName>
        <fullName evidence="9">Major facilitator superfamily (MFS) profile domain-containing protein</fullName>
    </recommendedName>
</protein>
<dbReference type="Pfam" id="PF07690">
    <property type="entry name" value="MFS_1"/>
    <property type="match status" value="1"/>
</dbReference>
<dbReference type="Gene3D" id="1.20.1720.10">
    <property type="entry name" value="Multidrug resistance protein D"/>
    <property type="match status" value="1"/>
</dbReference>
<sequence length="540" mass="56830">MTTTTERPPLTHRQILLLMSGLMAGMLLAALDQTIVGTALPTIIGKLGGIEHYSWVVTAYLLASTASTPLYGKVSDLYGRRPVFLFAIVTFLVGSLLAGLSQNMVSLIAFRGIQGLGAGGLMTLAFTIISDAVPPRDRGRYQGLFGAVFGLSSVAGPLVGGYFAEHDWRWIFYINLPIGIVALFLSNHVLGLLPHERREHKIDWLGAALLVTGVSAILLALSWGGQKEPNGYPWSSPVIIGLLAVGAVLSVMFVFVEARASEPILPLRLFRSSTFSIANLAGFILGFGMFGSIIYVPLYLQIVKGATPTSSGLMMLPMTIGIIFASIVSGRMISKLGRYKWFPVVGTLVMAGGLAMFAAIGVDTALWKSFIPMLVIGLGLGLAMQPLVLAVQNGLHIRDMGAGTSAATFFRSLGGSFGVAALGAIMTNRLAAELQPRVAEAIGQLPAQVQQKMAGAMAHGISINDPKSIKELPDLVRRAIEEGFVTALHPLFLVSAAVSLIAVVLCVALPDSELKGGGATPAAGDADAAAEMEAKAASMM</sequence>
<feature type="domain" description="Major facilitator superfamily (MFS) profile" evidence="9">
    <location>
        <begin position="18"/>
        <end position="514"/>
    </location>
</feature>
<comment type="subcellular location">
    <subcellularLocation>
        <location evidence="1">Cell membrane</location>
        <topology evidence="1">Multi-pass membrane protein</topology>
    </subcellularLocation>
</comment>
<evidence type="ECO:0000256" key="1">
    <source>
        <dbReference type="ARBA" id="ARBA00004651"/>
    </source>
</evidence>
<feature type="transmembrane region" description="Helical" evidence="8">
    <location>
        <begin position="170"/>
        <end position="190"/>
    </location>
</feature>
<dbReference type="PANTHER" id="PTHR23501">
    <property type="entry name" value="MAJOR FACILITATOR SUPERFAMILY"/>
    <property type="match status" value="1"/>
</dbReference>
<dbReference type="CDD" id="cd17502">
    <property type="entry name" value="MFS_Azr1_MDR_like"/>
    <property type="match status" value="1"/>
</dbReference>
<dbReference type="GO" id="GO:0005886">
    <property type="term" value="C:plasma membrane"/>
    <property type="evidence" value="ECO:0007669"/>
    <property type="project" value="UniProtKB-SubCell"/>
</dbReference>
<comment type="caution">
    <text evidence="10">The sequence shown here is derived from an EMBL/GenBank/DDBJ whole genome shotgun (WGS) entry which is preliminary data.</text>
</comment>
<feature type="transmembrane region" description="Helical" evidence="8">
    <location>
        <begin position="341"/>
        <end position="360"/>
    </location>
</feature>
<dbReference type="PANTHER" id="PTHR23501:SF197">
    <property type="entry name" value="COMD"/>
    <property type="match status" value="1"/>
</dbReference>
<dbReference type="AlphaFoldDB" id="A0A8J3T700"/>
<feature type="transmembrane region" description="Helical" evidence="8">
    <location>
        <begin position="312"/>
        <end position="329"/>
    </location>
</feature>
<dbReference type="Gene3D" id="1.20.1250.20">
    <property type="entry name" value="MFS general substrate transporter like domains"/>
    <property type="match status" value="1"/>
</dbReference>
<dbReference type="GO" id="GO:0022857">
    <property type="term" value="F:transmembrane transporter activity"/>
    <property type="evidence" value="ECO:0007669"/>
    <property type="project" value="InterPro"/>
</dbReference>
<feature type="transmembrane region" description="Helical" evidence="8">
    <location>
        <begin position="202"/>
        <end position="222"/>
    </location>
</feature>
<evidence type="ECO:0000313" key="11">
    <source>
        <dbReference type="Proteomes" id="UP000599074"/>
    </source>
</evidence>
<keyword evidence="11" id="KW-1185">Reference proteome</keyword>
<dbReference type="InterPro" id="IPR036259">
    <property type="entry name" value="MFS_trans_sf"/>
</dbReference>
<keyword evidence="3" id="KW-0813">Transport</keyword>
<dbReference type="EMBL" id="BOON01000006">
    <property type="protein sequence ID" value="GII21403.1"/>
    <property type="molecule type" value="Genomic_DNA"/>
</dbReference>
<organism evidence="10 11">
    <name type="scientific">Planosporangium mesophilum</name>
    <dbReference type="NCBI Taxonomy" id="689768"/>
    <lineage>
        <taxon>Bacteria</taxon>
        <taxon>Bacillati</taxon>
        <taxon>Actinomycetota</taxon>
        <taxon>Actinomycetes</taxon>
        <taxon>Micromonosporales</taxon>
        <taxon>Micromonosporaceae</taxon>
        <taxon>Planosporangium</taxon>
    </lineage>
</organism>
<keyword evidence="5 8" id="KW-0812">Transmembrane</keyword>
<evidence type="ECO:0000256" key="2">
    <source>
        <dbReference type="ARBA" id="ARBA00007520"/>
    </source>
</evidence>
<evidence type="ECO:0000256" key="8">
    <source>
        <dbReference type="SAM" id="Phobius"/>
    </source>
</evidence>
<comment type="similarity">
    <text evidence="2">Belongs to the major facilitator superfamily. TCR/Tet family.</text>
</comment>
<dbReference type="InterPro" id="IPR011701">
    <property type="entry name" value="MFS"/>
</dbReference>
<dbReference type="InterPro" id="IPR004638">
    <property type="entry name" value="EmrB-like"/>
</dbReference>
<dbReference type="RefSeq" id="WP_168112434.1">
    <property type="nucleotide sequence ID" value="NZ_BOON01000006.1"/>
</dbReference>
<feature type="transmembrane region" description="Helical" evidence="8">
    <location>
        <begin position="15"/>
        <end position="40"/>
    </location>
</feature>
<dbReference type="PRINTS" id="PR01036">
    <property type="entry name" value="TCRTETB"/>
</dbReference>
<evidence type="ECO:0000256" key="6">
    <source>
        <dbReference type="ARBA" id="ARBA00022989"/>
    </source>
</evidence>
<proteinExistence type="inferred from homology"/>
<feature type="transmembrane region" description="Helical" evidence="8">
    <location>
        <begin position="141"/>
        <end position="164"/>
    </location>
</feature>
<dbReference type="FunFam" id="1.20.1720.10:FF:000004">
    <property type="entry name" value="EmrB/QacA family drug resistance transporter"/>
    <property type="match status" value="1"/>
</dbReference>
<gene>
    <name evidence="10" type="ORF">Pme01_10000</name>
</gene>
<feature type="transmembrane region" description="Helical" evidence="8">
    <location>
        <begin position="487"/>
        <end position="510"/>
    </location>
</feature>
<dbReference type="SUPFAM" id="SSF103473">
    <property type="entry name" value="MFS general substrate transporter"/>
    <property type="match status" value="1"/>
</dbReference>
<evidence type="ECO:0000256" key="7">
    <source>
        <dbReference type="ARBA" id="ARBA00023136"/>
    </source>
</evidence>
<keyword evidence="4" id="KW-1003">Cell membrane</keyword>
<evidence type="ECO:0000256" key="3">
    <source>
        <dbReference type="ARBA" id="ARBA00022448"/>
    </source>
</evidence>
<feature type="transmembrane region" description="Helical" evidence="8">
    <location>
        <begin position="277"/>
        <end position="300"/>
    </location>
</feature>
<evidence type="ECO:0000259" key="9">
    <source>
        <dbReference type="PROSITE" id="PS50850"/>
    </source>
</evidence>
<feature type="transmembrane region" description="Helical" evidence="8">
    <location>
        <begin position="234"/>
        <end position="256"/>
    </location>
</feature>
<dbReference type="PROSITE" id="PS50850">
    <property type="entry name" value="MFS"/>
    <property type="match status" value="1"/>
</dbReference>